<evidence type="ECO:0000256" key="1">
    <source>
        <dbReference type="ARBA" id="ARBA00004123"/>
    </source>
</evidence>
<feature type="compositionally biased region" description="Polar residues" evidence="9">
    <location>
        <begin position="394"/>
        <end position="404"/>
    </location>
</feature>
<evidence type="ECO:0000256" key="5">
    <source>
        <dbReference type="ARBA" id="ARBA00023242"/>
    </source>
</evidence>
<keyword evidence="2" id="KW-0217">Developmental protein</keyword>
<evidence type="ECO:0000256" key="4">
    <source>
        <dbReference type="ARBA" id="ARBA00023155"/>
    </source>
</evidence>
<dbReference type="InterPro" id="IPR000047">
    <property type="entry name" value="HTH_motif"/>
</dbReference>
<dbReference type="PROSITE" id="PS50071">
    <property type="entry name" value="HOMEOBOX_2"/>
    <property type="match status" value="1"/>
</dbReference>
<name>A0A194PU78_PAPXU</name>
<dbReference type="SMART" id="SM00389">
    <property type="entry name" value="HOX"/>
    <property type="match status" value="1"/>
</dbReference>
<dbReference type="InterPro" id="IPR001356">
    <property type="entry name" value="HD"/>
</dbReference>
<feature type="region of interest" description="Disordered" evidence="9">
    <location>
        <begin position="386"/>
        <end position="487"/>
    </location>
</feature>
<sequence length="487" mass="56540">MSSPFLVENILHQQKTANFHNQYLNHQLENYVLQRQEYDRSRENSPEMDEPKINEEDDRRESIDDSKTENDEDSKSRDEEEGYLKNEAVYYNNEYYARNDARSMEKEVLNIPNLSRRCQTCGAFDCPPYTCKKSGIRRLEELEKRFNLHGYQETSGDEGNGGKEKPYTEEIVRSCEDYTEQKKPPLKFSVSAILGDREDTTRNSSINGKEKPYTEEIVRSCEDYTEQKKPPLKFSVSAILGDREDTTRNSSINDYRQPMMGNPWPIAKPIASRPIPVQHQHLQHLLAHCHHPYLAVRPTQAHTQVFPLPGGFPWAHSSRGKPRRGMMRRAVFSDLQRKGLEKRFQVQKYISKPDRKKLAEKLGLKDSQVKIWFQNRRMKWRNSKERELLASGGSREQTLPNKNNPHPDLSDAEADKSKMSPLSPINEDQCDEKNKMFAPSSSQNDSYRYEDKMATGQMFPRENYSNMEDGDDFDSDASASDEEINVT</sequence>
<keyword evidence="5 7" id="KW-0539">Nucleus</keyword>
<evidence type="ECO:0000259" key="10">
    <source>
        <dbReference type="PROSITE" id="PS50071"/>
    </source>
</evidence>
<dbReference type="InterPro" id="IPR009057">
    <property type="entry name" value="Homeodomain-like_sf"/>
</dbReference>
<feature type="compositionally biased region" description="Basic and acidic residues" evidence="9">
    <location>
        <begin position="36"/>
        <end position="82"/>
    </location>
</feature>
<gene>
    <name evidence="11" type="ORF">RR46_12339</name>
</gene>
<dbReference type="PRINTS" id="PR00031">
    <property type="entry name" value="HTHREPRESSR"/>
</dbReference>
<feature type="region of interest" description="Disordered" evidence="9">
    <location>
        <begin position="35"/>
        <end position="82"/>
    </location>
</feature>
<feature type="compositionally biased region" description="Acidic residues" evidence="9">
    <location>
        <begin position="468"/>
        <end position="487"/>
    </location>
</feature>
<evidence type="ECO:0000256" key="7">
    <source>
        <dbReference type="PROSITE-ProRule" id="PRU00108"/>
    </source>
</evidence>
<evidence type="ECO:0000256" key="3">
    <source>
        <dbReference type="ARBA" id="ARBA00023125"/>
    </source>
</evidence>
<dbReference type="FunFam" id="1.10.10.60:FF:000177">
    <property type="entry name" value="Homeobox protein DBX1"/>
    <property type="match status" value="1"/>
</dbReference>
<reference evidence="11 12" key="1">
    <citation type="journal article" date="2015" name="Nat. Commun.">
        <title>Outbred genome sequencing and CRISPR/Cas9 gene editing in butterflies.</title>
        <authorList>
            <person name="Li X."/>
            <person name="Fan D."/>
            <person name="Zhang W."/>
            <person name="Liu G."/>
            <person name="Zhang L."/>
            <person name="Zhao L."/>
            <person name="Fang X."/>
            <person name="Chen L."/>
            <person name="Dong Y."/>
            <person name="Chen Y."/>
            <person name="Ding Y."/>
            <person name="Zhao R."/>
            <person name="Feng M."/>
            <person name="Zhu Y."/>
            <person name="Feng Y."/>
            <person name="Jiang X."/>
            <person name="Zhu D."/>
            <person name="Xiang H."/>
            <person name="Feng X."/>
            <person name="Li S."/>
            <person name="Wang J."/>
            <person name="Zhang G."/>
            <person name="Kronforst M.R."/>
            <person name="Wang W."/>
        </authorList>
    </citation>
    <scope>NUCLEOTIDE SEQUENCE [LARGE SCALE GENOMIC DNA]</scope>
    <source>
        <strain evidence="11">Ya'a_city_454_Px</strain>
        <tissue evidence="11">Whole body</tissue>
    </source>
</reference>
<dbReference type="Pfam" id="PF00046">
    <property type="entry name" value="Homeodomain"/>
    <property type="match status" value="1"/>
</dbReference>
<keyword evidence="3 7" id="KW-0238">DNA-binding</keyword>
<accession>A0A194PU78</accession>
<dbReference type="STRING" id="66420.A0A194PU78"/>
<evidence type="ECO:0000256" key="2">
    <source>
        <dbReference type="ARBA" id="ARBA00022473"/>
    </source>
</evidence>
<proteinExistence type="inferred from homology"/>
<dbReference type="Proteomes" id="UP000053268">
    <property type="component" value="Unassembled WGS sequence"/>
</dbReference>
<protein>
    <submittedName>
        <fullName evidence="11">Homeobox protein DBX1-B</fullName>
    </submittedName>
</protein>
<evidence type="ECO:0000256" key="9">
    <source>
        <dbReference type="SAM" id="MobiDB-lite"/>
    </source>
</evidence>
<dbReference type="AlphaFoldDB" id="A0A194PU78"/>
<dbReference type="GO" id="GO:0003677">
    <property type="term" value="F:DNA binding"/>
    <property type="evidence" value="ECO:0007669"/>
    <property type="project" value="UniProtKB-UniRule"/>
</dbReference>
<evidence type="ECO:0000256" key="6">
    <source>
        <dbReference type="ARBA" id="ARBA00038504"/>
    </source>
</evidence>
<evidence type="ECO:0000313" key="12">
    <source>
        <dbReference type="Proteomes" id="UP000053268"/>
    </source>
</evidence>
<organism evidence="11 12">
    <name type="scientific">Papilio xuthus</name>
    <name type="common">Asian swallowtail butterfly</name>
    <dbReference type="NCBI Taxonomy" id="66420"/>
    <lineage>
        <taxon>Eukaryota</taxon>
        <taxon>Metazoa</taxon>
        <taxon>Ecdysozoa</taxon>
        <taxon>Arthropoda</taxon>
        <taxon>Hexapoda</taxon>
        <taxon>Insecta</taxon>
        <taxon>Pterygota</taxon>
        <taxon>Neoptera</taxon>
        <taxon>Endopterygota</taxon>
        <taxon>Lepidoptera</taxon>
        <taxon>Glossata</taxon>
        <taxon>Ditrysia</taxon>
        <taxon>Papilionoidea</taxon>
        <taxon>Papilionidae</taxon>
        <taxon>Papilioninae</taxon>
        <taxon>Papilio</taxon>
    </lineage>
</organism>
<comment type="similarity">
    <text evidence="6">Belongs to the H2.0 homeobox family.</text>
</comment>
<dbReference type="EMBL" id="KQ459593">
    <property type="protein sequence ID" value="KPI96309.1"/>
    <property type="molecule type" value="Genomic_DNA"/>
</dbReference>
<evidence type="ECO:0000313" key="11">
    <source>
        <dbReference type="EMBL" id="KPI96309.1"/>
    </source>
</evidence>
<dbReference type="GO" id="GO:0005634">
    <property type="term" value="C:nucleus"/>
    <property type="evidence" value="ECO:0007669"/>
    <property type="project" value="UniProtKB-SubCell"/>
</dbReference>
<keyword evidence="4 7" id="KW-0371">Homeobox</keyword>
<feature type="domain" description="Homeobox" evidence="10">
    <location>
        <begin position="323"/>
        <end position="383"/>
    </location>
</feature>
<dbReference type="GO" id="GO:0000981">
    <property type="term" value="F:DNA-binding transcription factor activity, RNA polymerase II-specific"/>
    <property type="evidence" value="ECO:0007669"/>
    <property type="project" value="InterPro"/>
</dbReference>
<dbReference type="SUPFAM" id="SSF46689">
    <property type="entry name" value="Homeodomain-like"/>
    <property type="match status" value="1"/>
</dbReference>
<dbReference type="InterPro" id="IPR051662">
    <property type="entry name" value="H2.0_Homeobox_NeuralPatt"/>
</dbReference>
<dbReference type="PANTHER" id="PTHR24331">
    <property type="entry name" value="DBX"/>
    <property type="match status" value="1"/>
</dbReference>
<evidence type="ECO:0000256" key="8">
    <source>
        <dbReference type="RuleBase" id="RU000682"/>
    </source>
</evidence>
<feature type="DNA-binding region" description="Homeobox" evidence="7">
    <location>
        <begin position="325"/>
        <end position="384"/>
    </location>
</feature>
<dbReference type="PROSITE" id="PS00027">
    <property type="entry name" value="HOMEOBOX_1"/>
    <property type="match status" value="1"/>
</dbReference>
<dbReference type="InterPro" id="IPR017970">
    <property type="entry name" value="Homeobox_CS"/>
</dbReference>
<dbReference type="PANTHER" id="PTHR24331:SF0">
    <property type="entry name" value="DBX"/>
    <property type="match status" value="1"/>
</dbReference>
<dbReference type="InterPro" id="IPR020479">
    <property type="entry name" value="HD_metazoa"/>
</dbReference>
<dbReference type="CDD" id="cd00086">
    <property type="entry name" value="homeodomain"/>
    <property type="match status" value="1"/>
</dbReference>
<comment type="subcellular location">
    <subcellularLocation>
        <location evidence="1 7 8">Nucleus</location>
    </subcellularLocation>
</comment>
<dbReference type="PRINTS" id="PR00024">
    <property type="entry name" value="HOMEOBOX"/>
</dbReference>
<keyword evidence="12" id="KW-1185">Reference proteome</keyword>
<dbReference type="Gene3D" id="1.10.10.60">
    <property type="entry name" value="Homeodomain-like"/>
    <property type="match status" value="1"/>
</dbReference>